<dbReference type="EMBL" id="JABCIY010000003">
    <property type="protein sequence ID" value="KAF7198100.1"/>
    <property type="molecule type" value="Genomic_DNA"/>
</dbReference>
<sequence length="498" mass="56142">MNSEGWKPEARWQSLLRLWLPAVVSFLLLSFIVGYFGIVQKSAKLHASAALFCTPDAHVLLSAIHDDLTNMWSPRTALWITLGFGQFTFAGAKALDFAWDLCIGRGGQALIAYFTYPCIRRALYRAVTTFNVYMPMYTAVAFDKVSLTTAWAIVCNKSDKKVGFSLCWRYFLMIPILAYILLFPSFISLMTGYQATLIPLVRLSDGNYMNASLLQVPTIVAVDGSRIGLTDMMASTPNDSWSQLVHDYQTTWSHFAEQVHDMDIAGRNVSTKCFNSSNNQYNNSDACYFSASQNGSQHYDYSYSYLWGTVNSTITISGKTWDLKSDLLSVAVNGQMSGSGELYFSSGSTGFNSSYLMATSQCQPASTYMWGFSFLMLFIFCLLTAVFVSLLSWICYDSYWWSPADRYEQQISTYRDILDIGEEIRRTLGAESRELNGVELNGKELTRKIKEDRNGLRISADLLLPSRADQMKRLEEPMLPMQRVKSGPKYAAVLEEEH</sequence>
<feature type="transmembrane region" description="Helical" evidence="1">
    <location>
        <begin position="18"/>
        <end position="38"/>
    </location>
</feature>
<keyword evidence="1" id="KW-1133">Transmembrane helix</keyword>
<evidence type="ECO:0000256" key="1">
    <source>
        <dbReference type="SAM" id="Phobius"/>
    </source>
</evidence>
<organism evidence="2 3">
    <name type="scientific">Pseudocercospora fuligena</name>
    <dbReference type="NCBI Taxonomy" id="685502"/>
    <lineage>
        <taxon>Eukaryota</taxon>
        <taxon>Fungi</taxon>
        <taxon>Dikarya</taxon>
        <taxon>Ascomycota</taxon>
        <taxon>Pezizomycotina</taxon>
        <taxon>Dothideomycetes</taxon>
        <taxon>Dothideomycetidae</taxon>
        <taxon>Mycosphaerellales</taxon>
        <taxon>Mycosphaerellaceae</taxon>
        <taxon>Pseudocercospora</taxon>
    </lineage>
</organism>
<gene>
    <name evidence="2" type="ORF">HII31_00456</name>
</gene>
<keyword evidence="3" id="KW-1185">Reference proteome</keyword>
<keyword evidence="1" id="KW-0472">Membrane</keyword>
<accession>A0A8H6VNA2</accession>
<protein>
    <submittedName>
        <fullName evidence="2">Uncharacterized protein</fullName>
    </submittedName>
</protein>
<dbReference type="AlphaFoldDB" id="A0A8H6VNA2"/>
<name>A0A8H6VNA2_9PEZI</name>
<proteinExistence type="predicted"/>
<evidence type="ECO:0000313" key="3">
    <source>
        <dbReference type="Proteomes" id="UP000660729"/>
    </source>
</evidence>
<dbReference type="OrthoDB" id="3903561at2759"/>
<dbReference type="Proteomes" id="UP000660729">
    <property type="component" value="Unassembled WGS sequence"/>
</dbReference>
<feature type="transmembrane region" description="Helical" evidence="1">
    <location>
        <begin position="368"/>
        <end position="396"/>
    </location>
</feature>
<feature type="transmembrane region" description="Helical" evidence="1">
    <location>
        <begin position="170"/>
        <end position="193"/>
    </location>
</feature>
<keyword evidence="1" id="KW-0812">Transmembrane</keyword>
<reference evidence="2" key="1">
    <citation type="submission" date="2020-04" db="EMBL/GenBank/DDBJ databases">
        <title>Draft genome resource of the tomato pathogen Pseudocercospora fuligena.</title>
        <authorList>
            <person name="Zaccaron A."/>
        </authorList>
    </citation>
    <scope>NUCLEOTIDE SEQUENCE</scope>
    <source>
        <strain evidence="2">PF001</strain>
    </source>
</reference>
<evidence type="ECO:0000313" key="2">
    <source>
        <dbReference type="EMBL" id="KAF7198100.1"/>
    </source>
</evidence>
<comment type="caution">
    <text evidence="2">The sequence shown here is derived from an EMBL/GenBank/DDBJ whole genome shotgun (WGS) entry which is preliminary data.</text>
</comment>